<keyword evidence="1" id="KW-0175">Coiled coil</keyword>
<organism evidence="3 4">
    <name type="scientific">Novosphingobium resinovorum</name>
    <dbReference type="NCBI Taxonomy" id="158500"/>
    <lineage>
        <taxon>Bacteria</taxon>
        <taxon>Pseudomonadati</taxon>
        <taxon>Pseudomonadota</taxon>
        <taxon>Alphaproteobacteria</taxon>
        <taxon>Sphingomonadales</taxon>
        <taxon>Sphingomonadaceae</taxon>
        <taxon>Novosphingobium</taxon>
    </lineage>
</organism>
<comment type="caution">
    <text evidence="3">The sequence shown here is derived from an EMBL/GenBank/DDBJ whole genome shotgun (WGS) entry which is preliminary data.</text>
</comment>
<name>A0A031J5L6_9SPHN</name>
<feature type="compositionally biased region" description="Pro residues" evidence="2">
    <location>
        <begin position="382"/>
        <end position="391"/>
    </location>
</feature>
<dbReference type="RefSeq" id="WP_155986499.1">
    <property type="nucleotide sequence ID" value="NZ_JFYZ01000085.1"/>
</dbReference>
<evidence type="ECO:0000256" key="2">
    <source>
        <dbReference type="SAM" id="MobiDB-lite"/>
    </source>
</evidence>
<proteinExistence type="predicted"/>
<evidence type="ECO:0000313" key="3">
    <source>
        <dbReference type="EMBL" id="EZP68020.1"/>
    </source>
</evidence>
<dbReference type="eggNOG" id="ENOG50309JE">
    <property type="taxonomic scope" value="Bacteria"/>
</dbReference>
<evidence type="ECO:0000256" key="1">
    <source>
        <dbReference type="SAM" id="Coils"/>
    </source>
</evidence>
<sequence>MIEDFGTKGLTGETDRPGGGFYAFWRQYGKSNKQGDTGGRHGEGKSTLAGASIARMFFGLTIREDGRALLMGQTILGPHDLNGRKYEAYGEFSPTEGDHFPEPFENRPEIEKFFDDFKLSRSTECGLSLVVPFARPEILDDDLAAVKCALVANCFPQVASGLLSFDVEGDTLDASTVMEWADRWPSLNLRGAIAVATEAIQQTRFWDATERAELSADSFSSEDVAQMRKAFTDGELVSVRLPVTVKPIGGGELHGAALLHMRKTGVGENYSEHYARSRLTVPKQRRVLAGGDVIGLLMAADGPLSDFLGDAEPPSHARWTNQNLRDVGKYRNTQATLAKVANALRQLERVLRDEDAESVNREAFKSLFSRPKPKPRIQIEPTPTPTPPIDLPPARPFWAVQSRPGGFAVRRPSDVEVSDVVVEVAYAQRRGPPNWNETDFSFGQDIEVAQVGDANVEASGNVIRVTGALAALTIEANGFDANRDLVVTVRAMGDDDVEA</sequence>
<protein>
    <submittedName>
        <fullName evidence="3">Uncharacterized protein</fullName>
    </submittedName>
</protein>
<dbReference type="EMBL" id="JFYZ01000085">
    <property type="protein sequence ID" value="EZP68020.1"/>
    <property type="molecule type" value="Genomic_DNA"/>
</dbReference>
<dbReference type="PATRIC" id="fig|158500.4.peg.5738"/>
<evidence type="ECO:0000313" key="4">
    <source>
        <dbReference type="Proteomes" id="UP000024329"/>
    </source>
</evidence>
<gene>
    <name evidence="3" type="ORF">BV97_05661</name>
</gene>
<dbReference type="Proteomes" id="UP000024329">
    <property type="component" value="Unassembled WGS sequence"/>
</dbReference>
<feature type="region of interest" description="Disordered" evidence="2">
    <location>
        <begin position="372"/>
        <end position="391"/>
    </location>
</feature>
<reference evidence="3 4" key="1">
    <citation type="submission" date="2014-03" db="EMBL/GenBank/DDBJ databases">
        <title>Whole genome sequence of Novosphingobium resinovorum KF1.</title>
        <authorList>
            <person name="Gan H.M."/>
            <person name="Gan H.Y."/>
            <person name="Chew T.H."/>
            <person name="Savka M.A."/>
        </authorList>
    </citation>
    <scope>NUCLEOTIDE SEQUENCE [LARGE SCALE GENOMIC DNA]</scope>
    <source>
        <strain evidence="3 4">KF1</strain>
    </source>
</reference>
<accession>A0A031J5L6</accession>
<feature type="coiled-coil region" evidence="1">
    <location>
        <begin position="330"/>
        <end position="357"/>
    </location>
</feature>
<dbReference type="AlphaFoldDB" id="A0A031J5L6"/>